<protein>
    <submittedName>
        <fullName evidence="1">Uncharacterized protein</fullName>
    </submittedName>
</protein>
<dbReference type="EMBL" id="AFQF01003453">
    <property type="protein sequence ID" value="EGU75561.1"/>
    <property type="molecule type" value="Genomic_DNA"/>
</dbReference>
<organism evidence="1">
    <name type="scientific">Fusarium oxysporum (strain Fo5176)</name>
    <name type="common">Fusarium vascular wilt</name>
    <dbReference type="NCBI Taxonomy" id="660025"/>
    <lineage>
        <taxon>Eukaryota</taxon>
        <taxon>Fungi</taxon>
        <taxon>Dikarya</taxon>
        <taxon>Ascomycota</taxon>
        <taxon>Pezizomycotina</taxon>
        <taxon>Sordariomycetes</taxon>
        <taxon>Hypocreomycetidae</taxon>
        <taxon>Hypocreales</taxon>
        <taxon>Nectriaceae</taxon>
        <taxon>Fusarium</taxon>
        <taxon>Fusarium oxysporum species complex</taxon>
    </lineage>
</organism>
<reference evidence="1" key="1">
    <citation type="journal article" date="2012" name="Mol. Plant Microbe Interact.">
        <title>A highly conserved effector in Fusarium oxysporum is required for full virulence on Arabidopsis.</title>
        <authorList>
            <person name="Thatcher L.F."/>
            <person name="Gardiner D.M."/>
            <person name="Kazan K."/>
            <person name="Manners J."/>
        </authorList>
    </citation>
    <scope>NUCLEOTIDE SEQUENCE [LARGE SCALE GENOMIC DNA]</scope>
    <source>
        <strain evidence="1">Fo5176</strain>
    </source>
</reference>
<accession>F9G5I0</accession>
<dbReference type="AlphaFoldDB" id="F9G5I0"/>
<comment type="caution">
    <text evidence="1">The sequence shown here is derived from an EMBL/GenBank/DDBJ whole genome shotgun (WGS) entry which is preliminary data.</text>
</comment>
<proteinExistence type="predicted"/>
<evidence type="ECO:0000313" key="1">
    <source>
        <dbReference type="EMBL" id="EGU75561.1"/>
    </source>
</evidence>
<name>F9G5I0_FUSOF</name>
<sequence length="27" mass="3057">MTNIKAHCKVHSLDVTQARKNPVSSQY</sequence>
<gene>
    <name evidence="1" type="ORF">FOXB_13912</name>
</gene>